<feature type="region of interest" description="Disordered" evidence="1">
    <location>
        <begin position="101"/>
        <end position="155"/>
    </location>
</feature>
<keyword evidence="4" id="KW-1185">Reference proteome</keyword>
<feature type="transmembrane region" description="Helical" evidence="2">
    <location>
        <begin position="12"/>
        <end position="32"/>
    </location>
</feature>
<feature type="compositionally biased region" description="Basic and acidic residues" evidence="1">
    <location>
        <begin position="145"/>
        <end position="155"/>
    </location>
</feature>
<organism evidence="3 4">
    <name type="scientific">Rehaibacterium terrae</name>
    <dbReference type="NCBI Taxonomy" id="1341696"/>
    <lineage>
        <taxon>Bacteria</taxon>
        <taxon>Pseudomonadati</taxon>
        <taxon>Pseudomonadota</taxon>
        <taxon>Gammaproteobacteria</taxon>
        <taxon>Lysobacterales</taxon>
        <taxon>Lysobacteraceae</taxon>
        <taxon>Rehaibacterium</taxon>
    </lineage>
</organism>
<dbReference type="EMBL" id="JACHHX010000004">
    <property type="protein sequence ID" value="MBB5015021.1"/>
    <property type="molecule type" value="Genomic_DNA"/>
</dbReference>
<sequence>MRLRQLAIRALPWLLLAGMTGFAAIGWVHFIAKDQTLWQRSFETVHTATALIDRLDAHDTRAVRDALLRQREEQCDWIARYAEHVPHDLAEALRQTRVVCDTPVPPWPADHDAAPEDSEDIEQAAPDATGEEDEAGEEAPETTDSGEHTDHPRAS</sequence>
<accession>A0A7W7XYZ6</accession>
<dbReference type="Proteomes" id="UP000519004">
    <property type="component" value="Unassembled WGS sequence"/>
</dbReference>
<dbReference type="RefSeq" id="WP_183947585.1">
    <property type="nucleotide sequence ID" value="NZ_JACHHX010000004.1"/>
</dbReference>
<evidence type="ECO:0000256" key="2">
    <source>
        <dbReference type="SAM" id="Phobius"/>
    </source>
</evidence>
<evidence type="ECO:0000313" key="4">
    <source>
        <dbReference type="Proteomes" id="UP000519004"/>
    </source>
</evidence>
<proteinExistence type="predicted"/>
<protein>
    <submittedName>
        <fullName evidence="3">Uncharacterized protein</fullName>
    </submittedName>
</protein>
<comment type="caution">
    <text evidence="3">The sequence shown here is derived from an EMBL/GenBank/DDBJ whole genome shotgun (WGS) entry which is preliminary data.</text>
</comment>
<evidence type="ECO:0000313" key="3">
    <source>
        <dbReference type="EMBL" id="MBB5015021.1"/>
    </source>
</evidence>
<reference evidence="3 4" key="1">
    <citation type="submission" date="2020-08" db="EMBL/GenBank/DDBJ databases">
        <title>Genomic Encyclopedia of Type Strains, Phase IV (KMG-IV): sequencing the most valuable type-strain genomes for metagenomic binning, comparative biology and taxonomic classification.</title>
        <authorList>
            <person name="Goeker M."/>
        </authorList>
    </citation>
    <scope>NUCLEOTIDE SEQUENCE [LARGE SCALE GENOMIC DNA]</scope>
    <source>
        <strain evidence="3 4">DSM 25897</strain>
    </source>
</reference>
<keyword evidence="2" id="KW-0472">Membrane</keyword>
<keyword evidence="2" id="KW-0812">Transmembrane</keyword>
<gene>
    <name evidence="3" type="ORF">HNQ58_000898</name>
</gene>
<evidence type="ECO:0000256" key="1">
    <source>
        <dbReference type="SAM" id="MobiDB-lite"/>
    </source>
</evidence>
<dbReference type="AlphaFoldDB" id="A0A7W7XYZ6"/>
<name>A0A7W7XYZ6_9GAMM</name>
<keyword evidence="2" id="KW-1133">Transmembrane helix</keyword>
<feature type="compositionally biased region" description="Acidic residues" evidence="1">
    <location>
        <begin position="129"/>
        <end position="141"/>
    </location>
</feature>